<evidence type="ECO:0000313" key="2">
    <source>
        <dbReference type="Proteomes" id="UP001055811"/>
    </source>
</evidence>
<gene>
    <name evidence="1" type="ORF">L2E82_01714</name>
</gene>
<reference evidence="2" key="1">
    <citation type="journal article" date="2022" name="Mol. Ecol. Resour.">
        <title>The genomes of chicory, endive, great burdock and yacon provide insights into Asteraceae palaeo-polyploidization history and plant inulin production.</title>
        <authorList>
            <person name="Fan W."/>
            <person name="Wang S."/>
            <person name="Wang H."/>
            <person name="Wang A."/>
            <person name="Jiang F."/>
            <person name="Liu H."/>
            <person name="Zhao H."/>
            <person name="Xu D."/>
            <person name="Zhang Y."/>
        </authorList>
    </citation>
    <scope>NUCLEOTIDE SEQUENCE [LARGE SCALE GENOMIC DNA]</scope>
    <source>
        <strain evidence="2">cv. Punajuju</strain>
    </source>
</reference>
<evidence type="ECO:0000313" key="1">
    <source>
        <dbReference type="EMBL" id="KAI3788931.1"/>
    </source>
</evidence>
<accession>A0ACB9H0A7</accession>
<comment type="caution">
    <text evidence="1">The sequence shown here is derived from an EMBL/GenBank/DDBJ whole genome shotgun (WGS) entry which is preliminary data.</text>
</comment>
<sequence length="80" mass="8953">MLPLPPVFINYVGVADQTLRRRRRPDYNIKVCSVGLGDSPEEEGDLDQIMADCRVPSSSSMTGTVSMAKLIRGSKKQFHW</sequence>
<protein>
    <submittedName>
        <fullName evidence="1">Uncharacterized protein</fullName>
    </submittedName>
</protein>
<keyword evidence="2" id="KW-1185">Reference proteome</keyword>
<proteinExistence type="predicted"/>
<name>A0ACB9H0A7_CICIN</name>
<reference evidence="1 2" key="2">
    <citation type="journal article" date="2022" name="Mol. Ecol. Resour.">
        <title>The genomes of chicory, endive, great burdock and yacon provide insights into Asteraceae paleo-polyploidization history and plant inulin production.</title>
        <authorList>
            <person name="Fan W."/>
            <person name="Wang S."/>
            <person name="Wang H."/>
            <person name="Wang A."/>
            <person name="Jiang F."/>
            <person name="Liu H."/>
            <person name="Zhao H."/>
            <person name="Xu D."/>
            <person name="Zhang Y."/>
        </authorList>
    </citation>
    <scope>NUCLEOTIDE SEQUENCE [LARGE SCALE GENOMIC DNA]</scope>
    <source>
        <strain evidence="2">cv. Punajuju</strain>
        <tissue evidence="1">Leaves</tissue>
    </source>
</reference>
<dbReference type="EMBL" id="CM042009">
    <property type="protein sequence ID" value="KAI3788931.1"/>
    <property type="molecule type" value="Genomic_DNA"/>
</dbReference>
<organism evidence="1 2">
    <name type="scientific">Cichorium intybus</name>
    <name type="common">Chicory</name>
    <dbReference type="NCBI Taxonomy" id="13427"/>
    <lineage>
        <taxon>Eukaryota</taxon>
        <taxon>Viridiplantae</taxon>
        <taxon>Streptophyta</taxon>
        <taxon>Embryophyta</taxon>
        <taxon>Tracheophyta</taxon>
        <taxon>Spermatophyta</taxon>
        <taxon>Magnoliopsida</taxon>
        <taxon>eudicotyledons</taxon>
        <taxon>Gunneridae</taxon>
        <taxon>Pentapetalae</taxon>
        <taxon>asterids</taxon>
        <taxon>campanulids</taxon>
        <taxon>Asterales</taxon>
        <taxon>Asteraceae</taxon>
        <taxon>Cichorioideae</taxon>
        <taxon>Cichorieae</taxon>
        <taxon>Cichoriinae</taxon>
        <taxon>Cichorium</taxon>
    </lineage>
</organism>
<dbReference type="Proteomes" id="UP001055811">
    <property type="component" value="Linkage Group LG01"/>
</dbReference>